<sequence>MTSRRSTRTSYGKIFFKNLRLLQTLSELERMCYLTLALDEGTSRQGSHVYICSETDNMILLGKRTTA</sequence>
<gene>
    <name evidence="1" type="ORF">DEO72_LG7g695</name>
</gene>
<evidence type="ECO:0000313" key="1">
    <source>
        <dbReference type="EMBL" id="QCD99414.1"/>
    </source>
</evidence>
<evidence type="ECO:0000313" key="2">
    <source>
        <dbReference type="Proteomes" id="UP000501690"/>
    </source>
</evidence>
<dbReference type="AlphaFoldDB" id="A0A4D6MI50"/>
<name>A0A4D6MI50_VIGUN</name>
<accession>A0A4D6MI50</accession>
<organism evidence="1 2">
    <name type="scientific">Vigna unguiculata</name>
    <name type="common">Cowpea</name>
    <dbReference type="NCBI Taxonomy" id="3917"/>
    <lineage>
        <taxon>Eukaryota</taxon>
        <taxon>Viridiplantae</taxon>
        <taxon>Streptophyta</taxon>
        <taxon>Embryophyta</taxon>
        <taxon>Tracheophyta</taxon>
        <taxon>Spermatophyta</taxon>
        <taxon>Magnoliopsida</taxon>
        <taxon>eudicotyledons</taxon>
        <taxon>Gunneridae</taxon>
        <taxon>Pentapetalae</taxon>
        <taxon>rosids</taxon>
        <taxon>fabids</taxon>
        <taxon>Fabales</taxon>
        <taxon>Fabaceae</taxon>
        <taxon>Papilionoideae</taxon>
        <taxon>50 kb inversion clade</taxon>
        <taxon>NPAAA clade</taxon>
        <taxon>indigoferoid/millettioid clade</taxon>
        <taxon>Phaseoleae</taxon>
        <taxon>Vigna</taxon>
    </lineage>
</organism>
<keyword evidence="2" id="KW-1185">Reference proteome</keyword>
<dbReference type="EMBL" id="CP039351">
    <property type="protein sequence ID" value="QCD99414.1"/>
    <property type="molecule type" value="Genomic_DNA"/>
</dbReference>
<proteinExistence type="predicted"/>
<protein>
    <submittedName>
        <fullName evidence="1">Uncharacterized protein</fullName>
    </submittedName>
</protein>
<dbReference type="Proteomes" id="UP000501690">
    <property type="component" value="Linkage Group LG7"/>
</dbReference>
<reference evidence="1 2" key="1">
    <citation type="submission" date="2019-04" db="EMBL/GenBank/DDBJ databases">
        <title>An improved genome assembly and genetic linkage map for asparagus bean, Vigna unguiculata ssp. sesquipedialis.</title>
        <authorList>
            <person name="Xia Q."/>
            <person name="Zhang R."/>
            <person name="Dong Y."/>
        </authorList>
    </citation>
    <scope>NUCLEOTIDE SEQUENCE [LARGE SCALE GENOMIC DNA]</scope>
    <source>
        <tissue evidence="1">Leaf</tissue>
    </source>
</reference>